<feature type="domain" description="3-deoxy-D-manno-octulosonic-acid transferase N-terminal" evidence="15">
    <location>
        <begin position="34"/>
        <end position="212"/>
    </location>
</feature>
<gene>
    <name evidence="16" type="ORF">VIBC2010_20190</name>
</gene>
<proteinExistence type="inferred from homology"/>
<evidence type="ECO:0000256" key="7">
    <source>
        <dbReference type="ARBA" id="ARBA00022679"/>
    </source>
</evidence>
<organism evidence="16 17">
    <name type="scientific">Vibrio caribbeanicus ATCC BAA-2122</name>
    <dbReference type="NCBI Taxonomy" id="796620"/>
    <lineage>
        <taxon>Bacteria</taxon>
        <taxon>Pseudomonadati</taxon>
        <taxon>Pseudomonadota</taxon>
        <taxon>Gammaproteobacteria</taxon>
        <taxon>Vibrionales</taxon>
        <taxon>Vibrionaceae</taxon>
        <taxon>Vibrio</taxon>
    </lineage>
</organism>
<accession>E3BJ48</accession>
<dbReference type="AlphaFoldDB" id="E3BJ48"/>
<comment type="subcellular location">
    <subcellularLocation>
        <location evidence="1">Cell inner membrane</location>
        <topology evidence="1">Single-pass membrane protein</topology>
        <orientation evidence="1">Cytoplasmic side</orientation>
    </subcellularLocation>
    <subcellularLocation>
        <location evidence="13">Cell membrane</location>
    </subcellularLocation>
</comment>
<sequence>MVFRWFYTLLLVLAAPFFLYSLYKKKKGKPSVGKRWKEHFGITPSLESQDRPIWIHAASVGETLAVIPFIKRLKTIKPDLPILLTTTTPTGAEQARRLGDLISHRYTPIDFTFAINRFLRIIRPCQFIIVETELWPNTVNAVSKSGIPTTILNARLSNKSYTGYRKVMPLVRPMTRRLSKVLCQFDTDAERFIGLGVNRHNITITGSIKFDITITDDILQDGDALRAQLGEQRPIWIAASTHEGEDEVLFSVHQQLLSIIPEALLIIVPRHPERFNTVLKLSEQTGFSTVTRSSKQPITPNTQVYIGDTMGEMLTLLQASDVCFMAGSLIGKKVGGHNLLEPAALGKPIITGPSYYNFTDITHTLESAGACIILRDKAEIVKQLTLWLTNQQAREHSAKQALSVVSHNTGAIERSLAQLELN</sequence>
<dbReference type="OrthoDB" id="9789797at2"/>
<dbReference type="GO" id="GO:0043842">
    <property type="term" value="F:Kdo transferase activity"/>
    <property type="evidence" value="ECO:0007669"/>
    <property type="project" value="UniProtKB-EC"/>
</dbReference>
<dbReference type="FunFam" id="3.40.50.11720:FF:000001">
    <property type="entry name" value="3-deoxy-D-manno-octulosonic acid transferase"/>
    <property type="match status" value="1"/>
</dbReference>
<feature type="transmembrane region" description="Helical" evidence="13">
    <location>
        <begin position="6"/>
        <end position="23"/>
    </location>
</feature>
<keyword evidence="13" id="KW-0812">Transmembrane</keyword>
<dbReference type="NCBIfam" id="NF004388">
    <property type="entry name" value="PRK05749.1-4"/>
    <property type="match status" value="1"/>
</dbReference>
<dbReference type="Proteomes" id="UP000002943">
    <property type="component" value="Unassembled WGS sequence"/>
</dbReference>
<dbReference type="Gene3D" id="3.40.50.2000">
    <property type="entry name" value="Glycogen Phosphorylase B"/>
    <property type="match status" value="1"/>
</dbReference>
<dbReference type="SUPFAM" id="SSF53756">
    <property type="entry name" value="UDP-Glycosyltransferase/glycogen phosphorylase"/>
    <property type="match status" value="1"/>
</dbReference>
<keyword evidence="13" id="KW-1133">Transmembrane helix</keyword>
<name>E3BJ48_9VIBR</name>
<evidence type="ECO:0000256" key="13">
    <source>
        <dbReference type="RuleBase" id="RU365103"/>
    </source>
</evidence>
<dbReference type="GO" id="GO:0009245">
    <property type="term" value="P:lipid A biosynthetic process"/>
    <property type="evidence" value="ECO:0007669"/>
    <property type="project" value="TreeGrafter"/>
</dbReference>
<evidence type="ECO:0000313" key="17">
    <source>
        <dbReference type="Proteomes" id="UP000002943"/>
    </source>
</evidence>
<dbReference type="Pfam" id="PF04413">
    <property type="entry name" value="Glycos_transf_N"/>
    <property type="match status" value="1"/>
</dbReference>
<dbReference type="Pfam" id="PF00534">
    <property type="entry name" value="Glycos_transf_1"/>
    <property type="match status" value="1"/>
</dbReference>
<feature type="active site" description="Proton acceptor" evidence="11">
    <location>
        <position position="62"/>
    </location>
</feature>
<evidence type="ECO:0000256" key="11">
    <source>
        <dbReference type="PIRSR" id="PIRSR639901-1"/>
    </source>
</evidence>
<reference evidence="16 17" key="1">
    <citation type="journal article" date="2012" name="Int. J. Syst. Evol. Microbiol.">
        <title>Vibrio caribbeanicus sp. nov., isolated from the marine sponge Scleritoderma cyanea.</title>
        <authorList>
            <person name="Hoffmann M."/>
            <person name="Monday S.R."/>
            <person name="Allard M.W."/>
            <person name="Strain E.A."/>
            <person name="Whittaker P."/>
            <person name="Naum M."/>
            <person name="McCarthy P.J."/>
            <person name="Lopez J.V."/>
            <person name="Fischer M."/>
            <person name="Brown E.W."/>
        </authorList>
    </citation>
    <scope>NUCLEOTIDE SEQUENCE [LARGE SCALE GENOMIC DNA]</scope>
    <source>
        <strain evidence="16 17">ATCC BAA-2122</strain>
    </source>
</reference>
<dbReference type="EC" id="2.4.99.12" evidence="4 13"/>
<keyword evidence="6" id="KW-0997">Cell inner membrane</keyword>
<evidence type="ECO:0000259" key="15">
    <source>
        <dbReference type="Pfam" id="PF04413"/>
    </source>
</evidence>
<evidence type="ECO:0000256" key="10">
    <source>
        <dbReference type="ARBA" id="ARBA00049183"/>
    </source>
</evidence>
<keyword evidence="17" id="KW-1185">Reference proteome</keyword>
<dbReference type="STRING" id="796620.VIBC2010_20190"/>
<dbReference type="Gene3D" id="3.40.50.11720">
    <property type="entry name" value="3-Deoxy-D-manno-octulosonic-acid transferase, N-terminal domain"/>
    <property type="match status" value="1"/>
</dbReference>
<evidence type="ECO:0000256" key="6">
    <source>
        <dbReference type="ARBA" id="ARBA00022519"/>
    </source>
</evidence>
<evidence type="ECO:0000256" key="1">
    <source>
        <dbReference type="ARBA" id="ARBA00004388"/>
    </source>
</evidence>
<evidence type="ECO:0000256" key="3">
    <source>
        <dbReference type="ARBA" id="ARBA00006380"/>
    </source>
</evidence>
<evidence type="ECO:0000259" key="14">
    <source>
        <dbReference type="Pfam" id="PF00534"/>
    </source>
</evidence>
<dbReference type="RefSeq" id="WP_009601042.1">
    <property type="nucleotide sequence ID" value="NZ_AEIU01000068.1"/>
</dbReference>
<dbReference type="PANTHER" id="PTHR42755">
    <property type="entry name" value="3-DEOXY-MANNO-OCTULOSONATE CYTIDYLYLTRANSFERASE"/>
    <property type="match status" value="1"/>
</dbReference>
<keyword evidence="7 13" id="KW-0808">Transferase</keyword>
<evidence type="ECO:0000256" key="4">
    <source>
        <dbReference type="ARBA" id="ARBA00012621"/>
    </source>
</evidence>
<feature type="site" description="Transition state stabilizer" evidence="12">
    <location>
        <position position="131"/>
    </location>
</feature>
<evidence type="ECO:0000256" key="9">
    <source>
        <dbReference type="ARBA" id="ARBA00031445"/>
    </source>
</evidence>
<keyword evidence="13" id="KW-1003">Cell membrane</keyword>
<dbReference type="eggNOG" id="COG1519">
    <property type="taxonomic scope" value="Bacteria"/>
</dbReference>
<feature type="domain" description="Glycosyl transferase family 1" evidence="14">
    <location>
        <begin position="295"/>
        <end position="401"/>
    </location>
</feature>
<evidence type="ECO:0000256" key="8">
    <source>
        <dbReference type="ARBA" id="ARBA00022968"/>
    </source>
</evidence>
<comment type="caution">
    <text evidence="16">The sequence shown here is derived from an EMBL/GenBank/DDBJ whole genome shotgun (WGS) entry which is preliminary data.</text>
</comment>
<dbReference type="UniPathway" id="UPA00958"/>
<keyword evidence="13" id="KW-0472">Membrane</keyword>
<feature type="site" description="Transition state stabilizer" evidence="12">
    <location>
        <position position="209"/>
    </location>
</feature>
<protein>
    <recommendedName>
        <fullName evidence="5 13">3-deoxy-D-manno-octulosonic acid transferase</fullName>
        <shortName evidence="13">Kdo transferase</shortName>
        <ecNumber evidence="4 13">2.4.99.12</ecNumber>
    </recommendedName>
    <alternativeName>
        <fullName evidence="9 13">Lipid IV(A) 3-deoxy-D-manno-octulosonic acid transferase</fullName>
    </alternativeName>
</protein>
<evidence type="ECO:0000256" key="2">
    <source>
        <dbReference type="ARBA" id="ARBA00004713"/>
    </source>
</evidence>
<dbReference type="PANTHER" id="PTHR42755:SF1">
    <property type="entry name" value="3-DEOXY-D-MANNO-OCTULOSONIC ACID TRANSFERASE, MITOCHONDRIAL-RELATED"/>
    <property type="match status" value="1"/>
</dbReference>
<keyword evidence="8" id="KW-0735">Signal-anchor</keyword>
<evidence type="ECO:0000313" key="16">
    <source>
        <dbReference type="EMBL" id="EFP96974.1"/>
    </source>
</evidence>
<dbReference type="InterPro" id="IPR038107">
    <property type="entry name" value="Glycos_transf_N_sf"/>
</dbReference>
<comment type="function">
    <text evidence="13">Involved in lipopolysaccharide (LPS) biosynthesis. Catalyzes the transfer of 3-deoxy-D-manno-octulosonate (Kdo) residue(s) from CMP-Kdo to lipid IV(A), the tetraacyldisaccharide-1,4'-bisphosphate precursor of lipid A.</text>
</comment>
<comment type="similarity">
    <text evidence="3">Belongs to the glycosyltransferase group 1 family. Glycosyltransferase 30 subfamily.</text>
</comment>
<dbReference type="InterPro" id="IPR039901">
    <property type="entry name" value="Kdotransferase"/>
</dbReference>
<dbReference type="EMBL" id="AEIU01000068">
    <property type="protein sequence ID" value="EFP96974.1"/>
    <property type="molecule type" value="Genomic_DNA"/>
</dbReference>
<dbReference type="InterPro" id="IPR001296">
    <property type="entry name" value="Glyco_trans_1"/>
</dbReference>
<dbReference type="FunFam" id="3.40.50.2000:FF:000032">
    <property type="entry name" value="3-deoxy-D-manno-octulosonic acid transferase"/>
    <property type="match status" value="1"/>
</dbReference>
<dbReference type="InterPro" id="IPR007507">
    <property type="entry name" value="Glycos_transf_N"/>
</dbReference>
<dbReference type="GO" id="GO:0009244">
    <property type="term" value="P:lipopolysaccharide core region biosynthetic process"/>
    <property type="evidence" value="ECO:0007669"/>
    <property type="project" value="UniProtKB-UniRule"/>
</dbReference>
<comment type="catalytic activity">
    <reaction evidence="10 13">
        <text>lipid IVA (E. coli) + CMP-3-deoxy-beta-D-manno-octulosonate = alpha-Kdo-(2-&gt;6)-lipid IVA (E. coli) + CMP + H(+)</text>
        <dbReference type="Rhea" id="RHEA:28066"/>
        <dbReference type="ChEBI" id="CHEBI:15378"/>
        <dbReference type="ChEBI" id="CHEBI:58603"/>
        <dbReference type="ChEBI" id="CHEBI:60364"/>
        <dbReference type="ChEBI" id="CHEBI:60377"/>
        <dbReference type="ChEBI" id="CHEBI:85987"/>
        <dbReference type="EC" id="2.4.99.12"/>
    </reaction>
</comment>
<comment type="pathway">
    <text evidence="2 13">Bacterial outer membrane biogenesis; LPS core biosynthesis.</text>
</comment>
<dbReference type="GO" id="GO:0005886">
    <property type="term" value="C:plasma membrane"/>
    <property type="evidence" value="ECO:0007669"/>
    <property type="project" value="UniProtKB-SubCell"/>
</dbReference>
<evidence type="ECO:0000256" key="5">
    <source>
        <dbReference type="ARBA" id="ARBA00019077"/>
    </source>
</evidence>
<evidence type="ECO:0000256" key="12">
    <source>
        <dbReference type="PIRSR" id="PIRSR639901-2"/>
    </source>
</evidence>
<keyword evidence="13" id="KW-0448">Lipopolysaccharide biosynthesis</keyword>